<feature type="transmembrane region" description="Helical" evidence="7">
    <location>
        <begin position="37"/>
        <end position="57"/>
    </location>
</feature>
<dbReference type="PANTHER" id="PTHR33778">
    <property type="entry name" value="PROTEIN MGTC"/>
    <property type="match status" value="1"/>
</dbReference>
<evidence type="ECO:0000256" key="2">
    <source>
        <dbReference type="ARBA" id="ARBA00009298"/>
    </source>
</evidence>
<evidence type="ECO:0000256" key="6">
    <source>
        <dbReference type="ARBA" id="ARBA00023136"/>
    </source>
</evidence>
<evidence type="ECO:0000256" key="5">
    <source>
        <dbReference type="ARBA" id="ARBA00022989"/>
    </source>
</evidence>
<gene>
    <name evidence="9" type="ORF">ACFQND_12910</name>
</gene>
<keyword evidence="10" id="KW-1185">Reference proteome</keyword>
<feature type="transmembrane region" description="Helical" evidence="7">
    <location>
        <begin position="6"/>
        <end position="25"/>
    </location>
</feature>
<keyword evidence="7" id="KW-0997">Cell inner membrane</keyword>
<dbReference type="PANTHER" id="PTHR33778:SF1">
    <property type="entry name" value="MAGNESIUM TRANSPORTER YHID-RELATED"/>
    <property type="match status" value="1"/>
</dbReference>
<dbReference type="PRINTS" id="PR01837">
    <property type="entry name" value="MGTCSAPBPROT"/>
</dbReference>
<comment type="caution">
    <text evidence="9">The sequence shown here is derived from an EMBL/GenBank/DDBJ whole genome shotgun (WGS) entry which is preliminary data.</text>
</comment>
<reference evidence="10" key="1">
    <citation type="journal article" date="2019" name="Int. J. Syst. Evol. Microbiol.">
        <title>The Global Catalogue of Microorganisms (GCM) 10K type strain sequencing project: providing services to taxonomists for standard genome sequencing and annotation.</title>
        <authorList>
            <consortium name="The Broad Institute Genomics Platform"/>
            <consortium name="The Broad Institute Genome Sequencing Center for Infectious Disease"/>
            <person name="Wu L."/>
            <person name="Ma J."/>
        </authorList>
    </citation>
    <scope>NUCLEOTIDE SEQUENCE [LARGE SCALE GENOMIC DNA]</scope>
    <source>
        <strain evidence="10">CCUG 39402</strain>
    </source>
</reference>
<proteinExistence type="inferred from homology"/>
<evidence type="ECO:0000256" key="1">
    <source>
        <dbReference type="ARBA" id="ARBA00004651"/>
    </source>
</evidence>
<evidence type="ECO:0000313" key="9">
    <source>
        <dbReference type="EMBL" id="MFC6282127.1"/>
    </source>
</evidence>
<keyword evidence="3" id="KW-1003">Cell membrane</keyword>
<keyword evidence="6 7" id="KW-0472">Membrane</keyword>
<protein>
    <recommendedName>
        <fullName evidence="7">Protein MgtC</fullName>
    </recommendedName>
</protein>
<feature type="transmembrane region" description="Helical" evidence="7">
    <location>
        <begin position="110"/>
        <end position="129"/>
    </location>
</feature>
<keyword evidence="5 7" id="KW-1133">Transmembrane helix</keyword>
<feature type="domain" description="MgtC/SapB/SrpB/YhiD N-terminal" evidence="8">
    <location>
        <begin position="13"/>
        <end position="126"/>
    </location>
</feature>
<accession>A0ABW1TZ69</accession>
<sequence>MDLATELLYAFRIVLSAILGGMIGWERERCNSDAGLRTYMATSMGACAFSLISVHAGGDTTRIAAQVVSGIGFIGAGVIFKEKTGVAGLTTAATLWATAAVGMASAFGMYVLAVLSSVLLLGTLCLQYLPGWKRISGKDSDHRT</sequence>
<evidence type="ECO:0000313" key="10">
    <source>
        <dbReference type="Proteomes" id="UP001596270"/>
    </source>
</evidence>
<comment type="subcellular location">
    <subcellularLocation>
        <location evidence="7">Cell inner membrane</location>
        <topology evidence="7">Multi-pass membrane protein</topology>
    </subcellularLocation>
    <subcellularLocation>
        <location evidence="1">Cell membrane</location>
        <topology evidence="1">Multi-pass membrane protein</topology>
    </subcellularLocation>
</comment>
<dbReference type="InterPro" id="IPR003416">
    <property type="entry name" value="MgtC/SapB/SrpB/YhiD_fam"/>
</dbReference>
<evidence type="ECO:0000259" key="8">
    <source>
        <dbReference type="Pfam" id="PF02308"/>
    </source>
</evidence>
<name>A0ABW1TZ69_9BURK</name>
<dbReference type="Pfam" id="PF02308">
    <property type="entry name" value="MgtC"/>
    <property type="match status" value="1"/>
</dbReference>
<organism evidence="9 10">
    <name type="scientific">Polaromonas aquatica</name>
    <dbReference type="NCBI Taxonomy" id="332657"/>
    <lineage>
        <taxon>Bacteria</taxon>
        <taxon>Pseudomonadati</taxon>
        <taxon>Pseudomonadota</taxon>
        <taxon>Betaproteobacteria</taxon>
        <taxon>Burkholderiales</taxon>
        <taxon>Comamonadaceae</taxon>
        <taxon>Polaromonas</taxon>
    </lineage>
</organism>
<evidence type="ECO:0000256" key="3">
    <source>
        <dbReference type="ARBA" id="ARBA00022475"/>
    </source>
</evidence>
<dbReference type="Proteomes" id="UP001596270">
    <property type="component" value="Unassembled WGS sequence"/>
</dbReference>
<feature type="transmembrane region" description="Helical" evidence="7">
    <location>
        <begin position="63"/>
        <end position="80"/>
    </location>
</feature>
<dbReference type="InterPro" id="IPR049177">
    <property type="entry name" value="MgtC_SapB_SrpB_YhiD_N"/>
</dbReference>
<keyword evidence="4 7" id="KW-0812">Transmembrane</keyword>
<dbReference type="EMBL" id="JBHSRS010000068">
    <property type="protein sequence ID" value="MFC6282127.1"/>
    <property type="molecule type" value="Genomic_DNA"/>
</dbReference>
<evidence type="ECO:0000256" key="4">
    <source>
        <dbReference type="ARBA" id="ARBA00022692"/>
    </source>
</evidence>
<dbReference type="RefSeq" id="WP_371435611.1">
    <property type="nucleotide sequence ID" value="NZ_JBHSRS010000068.1"/>
</dbReference>
<evidence type="ECO:0000256" key="7">
    <source>
        <dbReference type="RuleBase" id="RU365041"/>
    </source>
</evidence>
<comment type="similarity">
    <text evidence="2 7">Belongs to the MgtC/SapB family.</text>
</comment>